<dbReference type="Pfam" id="PF00753">
    <property type="entry name" value="Lactamase_B"/>
    <property type="match status" value="1"/>
</dbReference>
<dbReference type="Gene3D" id="3.60.15.10">
    <property type="entry name" value="Ribonuclease Z/Hydroxyacylglutathione hydrolase-like"/>
    <property type="match status" value="1"/>
</dbReference>
<name>A0A4Y8ITR1_9BACI</name>
<dbReference type="PANTHER" id="PTHR46233:SF3">
    <property type="entry name" value="HYDROXYACYLGLUTATHIONE HYDROLASE GLOC"/>
    <property type="match status" value="1"/>
</dbReference>
<dbReference type="GO" id="GO:0046872">
    <property type="term" value="F:metal ion binding"/>
    <property type="evidence" value="ECO:0007669"/>
    <property type="project" value="UniProtKB-KW"/>
</dbReference>
<dbReference type="Proteomes" id="UP000297975">
    <property type="component" value="Unassembled WGS sequence"/>
</dbReference>
<comment type="cofactor">
    <cofactor evidence="1">
        <name>Zn(2+)</name>
        <dbReference type="ChEBI" id="CHEBI:29105"/>
    </cofactor>
</comment>
<keyword evidence="3 6" id="KW-0378">Hydrolase</keyword>
<evidence type="ECO:0000313" key="6">
    <source>
        <dbReference type="EMBL" id="TFB24091.1"/>
    </source>
</evidence>
<dbReference type="InterPro" id="IPR001279">
    <property type="entry name" value="Metallo-B-lactamas"/>
</dbReference>
<evidence type="ECO:0000256" key="4">
    <source>
        <dbReference type="ARBA" id="ARBA00022833"/>
    </source>
</evidence>
<dbReference type="PANTHER" id="PTHR46233">
    <property type="entry name" value="HYDROXYACYLGLUTATHIONE HYDROLASE GLOC"/>
    <property type="match status" value="1"/>
</dbReference>
<dbReference type="SUPFAM" id="SSF56281">
    <property type="entry name" value="Metallo-hydrolase/oxidoreductase"/>
    <property type="match status" value="1"/>
</dbReference>
<dbReference type="GO" id="GO:0016787">
    <property type="term" value="F:hydrolase activity"/>
    <property type="evidence" value="ECO:0007669"/>
    <property type="project" value="UniProtKB-KW"/>
</dbReference>
<sequence length="197" mass="21947">MLGTNCYLLSNQNNCLVVDPGGDYDILRRELENESLTPVAIVLTHAHFDHIGAVEDLRLKYDIPVYMHESEKEWLVDASLNGSELFGVGKIQSSKLPEYTIGEGQSKVGEFEFEVFHTPGHSPGSISLWFENDNILIAGDTLFNGSIGRTDLPFGNHQQLIESINEKIMSLPDDTIVYSGHGPETTVKQEKQLNPFL</sequence>
<dbReference type="InterPro" id="IPR051453">
    <property type="entry name" value="MBL_Glyoxalase_II"/>
</dbReference>
<evidence type="ECO:0000313" key="7">
    <source>
        <dbReference type="Proteomes" id="UP000297975"/>
    </source>
</evidence>
<evidence type="ECO:0000256" key="3">
    <source>
        <dbReference type="ARBA" id="ARBA00022801"/>
    </source>
</evidence>
<dbReference type="InterPro" id="IPR036866">
    <property type="entry name" value="RibonucZ/Hydroxyglut_hydro"/>
</dbReference>
<gene>
    <name evidence="6" type="ORF">E3U55_03060</name>
</gene>
<protein>
    <submittedName>
        <fullName evidence="6">MBL fold metallo-hydrolase</fullName>
    </submittedName>
</protein>
<dbReference type="SMART" id="SM00849">
    <property type="entry name" value="Lactamase_B"/>
    <property type="match status" value="1"/>
</dbReference>
<dbReference type="CDD" id="cd06262">
    <property type="entry name" value="metallo-hydrolase-like_MBL-fold"/>
    <property type="match status" value="1"/>
</dbReference>
<dbReference type="AlphaFoldDB" id="A0A4Y8ITR1"/>
<evidence type="ECO:0000256" key="2">
    <source>
        <dbReference type="ARBA" id="ARBA00022723"/>
    </source>
</evidence>
<reference evidence="6 7" key="1">
    <citation type="submission" date="2019-03" db="EMBL/GenBank/DDBJ databases">
        <authorList>
            <person name="He R.-H."/>
        </authorList>
    </citation>
    <scope>NUCLEOTIDE SEQUENCE [LARGE SCALE GENOMIC DNA]</scope>
    <source>
        <strain evidence="7">SH 714</strain>
    </source>
</reference>
<keyword evidence="7" id="KW-1185">Reference proteome</keyword>
<accession>A0A4Y8ITR1</accession>
<keyword evidence="4" id="KW-0862">Zinc</keyword>
<proteinExistence type="predicted"/>
<dbReference type="EMBL" id="SOPW01000003">
    <property type="protein sequence ID" value="TFB24091.1"/>
    <property type="molecule type" value="Genomic_DNA"/>
</dbReference>
<organism evidence="6 7">
    <name type="scientific">Filobacillus milosensis</name>
    <dbReference type="NCBI Taxonomy" id="94137"/>
    <lineage>
        <taxon>Bacteria</taxon>
        <taxon>Bacillati</taxon>
        <taxon>Bacillota</taxon>
        <taxon>Bacilli</taxon>
        <taxon>Bacillales</taxon>
        <taxon>Bacillaceae</taxon>
        <taxon>Filobacillus</taxon>
    </lineage>
</organism>
<dbReference type="OrthoDB" id="9802248at2"/>
<evidence type="ECO:0000259" key="5">
    <source>
        <dbReference type="SMART" id="SM00849"/>
    </source>
</evidence>
<comment type="caution">
    <text evidence="6">The sequence shown here is derived from an EMBL/GenBank/DDBJ whole genome shotgun (WGS) entry which is preliminary data.</text>
</comment>
<feature type="domain" description="Metallo-beta-lactamase" evidence="5">
    <location>
        <begin position="3"/>
        <end position="181"/>
    </location>
</feature>
<evidence type="ECO:0000256" key="1">
    <source>
        <dbReference type="ARBA" id="ARBA00001947"/>
    </source>
</evidence>
<keyword evidence="2" id="KW-0479">Metal-binding</keyword>